<dbReference type="OrthoDB" id="7596112at2"/>
<dbReference type="InterPro" id="IPR016755">
    <property type="entry name" value="UCP019302"/>
</dbReference>
<accession>A0A1A7NTJ2</accession>
<evidence type="ECO:0000313" key="1">
    <source>
        <dbReference type="EMBL" id="OBW93547.1"/>
    </source>
</evidence>
<proteinExistence type="predicted"/>
<sequence>MNFQQILLTLPPIDDIRQIDIVNERGELEHTIPAVPGKLGSLRIYNALAQKFSGMLNQESAQQGLIWFAEHCTEAKQNPGKHPNIDLLFRVLEQHHQWQIKVITSV</sequence>
<reference evidence="1 2" key="1">
    <citation type="submission" date="2014-11" db="EMBL/GenBank/DDBJ databases">
        <title>Pan-genome of Gallibacterium spp.</title>
        <authorList>
            <person name="Kudirkiene E."/>
            <person name="Bojesen A.M."/>
        </authorList>
    </citation>
    <scope>NUCLEOTIDE SEQUENCE [LARGE SCALE GENOMIC DNA]</scope>
    <source>
        <strain evidence="1 2">F150</strain>
    </source>
</reference>
<dbReference type="Pfam" id="PF10084">
    <property type="entry name" value="DUF2322"/>
    <property type="match status" value="1"/>
</dbReference>
<dbReference type="EMBL" id="JTJL01000037">
    <property type="protein sequence ID" value="OBW93547.1"/>
    <property type="molecule type" value="Genomic_DNA"/>
</dbReference>
<gene>
    <name evidence="1" type="ORF">QS62_07245</name>
</gene>
<keyword evidence="2" id="KW-1185">Reference proteome</keyword>
<dbReference type="RefSeq" id="WP_066108080.1">
    <property type="nucleotide sequence ID" value="NZ_JTJL01000037.1"/>
</dbReference>
<name>A0A1A7NTJ2_9PAST</name>
<dbReference type="Proteomes" id="UP000092649">
    <property type="component" value="Unassembled WGS sequence"/>
</dbReference>
<protein>
    <submittedName>
        <fullName evidence="1">RNA polymerase subunit sigma-32</fullName>
    </submittedName>
</protein>
<dbReference type="PATRIC" id="fig|505341.3.peg.1461"/>
<comment type="caution">
    <text evidence="1">The sequence shown here is derived from an EMBL/GenBank/DDBJ whole genome shotgun (WGS) entry which is preliminary data.</text>
</comment>
<dbReference type="PIRSF" id="PIRSF019302">
    <property type="entry name" value="UCP019302"/>
    <property type="match status" value="1"/>
</dbReference>
<organism evidence="1 2">
    <name type="scientific">Gallibacterium salpingitidis</name>
    <dbReference type="NCBI Taxonomy" id="505341"/>
    <lineage>
        <taxon>Bacteria</taxon>
        <taxon>Pseudomonadati</taxon>
        <taxon>Pseudomonadota</taxon>
        <taxon>Gammaproteobacteria</taxon>
        <taxon>Pasteurellales</taxon>
        <taxon>Pasteurellaceae</taxon>
        <taxon>Gallibacterium</taxon>
    </lineage>
</organism>
<evidence type="ECO:0000313" key="2">
    <source>
        <dbReference type="Proteomes" id="UP000092649"/>
    </source>
</evidence>
<dbReference type="AlphaFoldDB" id="A0A1A7NTJ2"/>